<dbReference type="AlphaFoldDB" id="A0A2A6BUB0"/>
<dbReference type="Proteomes" id="UP000005239">
    <property type="component" value="Unassembled WGS sequence"/>
</dbReference>
<reference evidence="3" key="1">
    <citation type="journal article" date="2008" name="Nat. Genet.">
        <title>The Pristionchus pacificus genome provides a unique perspective on nematode lifestyle and parasitism.</title>
        <authorList>
            <person name="Dieterich C."/>
            <person name="Clifton S.W."/>
            <person name="Schuster L.N."/>
            <person name="Chinwalla A."/>
            <person name="Delehaunty K."/>
            <person name="Dinkelacker I."/>
            <person name="Fulton L."/>
            <person name="Fulton R."/>
            <person name="Godfrey J."/>
            <person name="Minx P."/>
            <person name="Mitreva M."/>
            <person name="Roeseler W."/>
            <person name="Tian H."/>
            <person name="Witte H."/>
            <person name="Yang S.P."/>
            <person name="Wilson R.K."/>
            <person name="Sommer R.J."/>
        </authorList>
    </citation>
    <scope>NUCLEOTIDE SEQUENCE [LARGE SCALE GENOMIC DNA]</scope>
    <source>
        <strain evidence="3">PS312</strain>
    </source>
</reference>
<gene>
    <name evidence="2" type="primary">WBGene00115680</name>
</gene>
<dbReference type="EnsemblMetazoa" id="PPA26126.1">
    <property type="protein sequence ID" value="PPA26126.1"/>
    <property type="gene ID" value="WBGene00115680"/>
</dbReference>
<proteinExistence type="predicted"/>
<feature type="compositionally biased region" description="Basic and acidic residues" evidence="1">
    <location>
        <begin position="313"/>
        <end position="326"/>
    </location>
</feature>
<feature type="compositionally biased region" description="Basic and acidic residues" evidence="1">
    <location>
        <begin position="68"/>
        <end position="79"/>
    </location>
</feature>
<evidence type="ECO:0000313" key="2">
    <source>
        <dbReference type="EnsemblMetazoa" id="PPA26126.1"/>
    </source>
</evidence>
<reference evidence="2" key="2">
    <citation type="submission" date="2022-06" db="UniProtKB">
        <authorList>
            <consortium name="EnsemblMetazoa"/>
        </authorList>
    </citation>
    <scope>IDENTIFICATION</scope>
    <source>
        <strain evidence="2">PS312</strain>
    </source>
</reference>
<feature type="compositionally biased region" description="Acidic residues" evidence="1">
    <location>
        <begin position="353"/>
        <end position="362"/>
    </location>
</feature>
<organism evidence="2 3">
    <name type="scientific">Pristionchus pacificus</name>
    <name type="common">Parasitic nematode worm</name>
    <dbReference type="NCBI Taxonomy" id="54126"/>
    <lineage>
        <taxon>Eukaryota</taxon>
        <taxon>Metazoa</taxon>
        <taxon>Ecdysozoa</taxon>
        <taxon>Nematoda</taxon>
        <taxon>Chromadorea</taxon>
        <taxon>Rhabditida</taxon>
        <taxon>Rhabditina</taxon>
        <taxon>Diplogasteromorpha</taxon>
        <taxon>Diplogasteroidea</taxon>
        <taxon>Neodiplogasteridae</taxon>
        <taxon>Pristionchus</taxon>
    </lineage>
</organism>
<evidence type="ECO:0000313" key="3">
    <source>
        <dbReference type="Proteomes" id="UP000005239"/>
    </source>
</evidence>
<feature type="region of interest" description="Disordered" evidence="1">
    <location>
        <begin position="309"/>
        <end position="362"/>
    </location>
</feature>
<evidence type="ECO:0000256" key="1">
    <source>
        <dbReference type="SAM" id="MobiDB-lite"/>
    </source>
</evidence>
<feature type="compositionally biased region" description="Low complexity" evidence="1">
    <location>
        <begin position="125"/>
        <end position="146"/>
    </location>
</feature>
<accession>A0A2A6BUB0</accession>
<protein>
    <submittedName>
        <fullName evidence="2">Uncharacterized protein</fullName>
    </submittedName>
</protein>
<name>A0A2A6BUB0_PRIPA</name>
<accession>A0A8R1YKG7</accession>
<sequence length="362" mass="40196">MPLKGEKDVGKWVLVRAASGLEVVQEGHLSGGPTYYDSDVQFTNLFGDTVPAVVVGVDKVKRKMIKEMHRLRGTTNEETRENEEESLRSRPPTRASSAGSVRATRSVASRPRVGQPPRAPGTAFRAPTKRAAVDAAAAPAPQVRRVVPPPPPPPMPAPQLSVPTTVAPDPSILLAPSGQDPAEFHKFMVDSIMSIHNEMAGMKLMILNMYTGFSPLITQAANRATGTFQEQQVLTVLSTDIERAIYDESDEKDAVDLRRPFKLRENRHKAKWLLDVLLHRRLVSTSETNRLVAQRQIVERLNHYAGIRRRAHEKAEREREKRERQAHQRANTVVDGGKESDQGGDVSSIHSEQDDDLIDIIN</sequence>
<keyword evidence="3" id="KW-1185">Reference proteome</keyword>
<feature type="region of interest" description="Disordered" evidence="1">
    <location>
        <begin position="68"/>
        <end position="153"/>
    </location>
</feature>